<comment type="caution">
    <text evidence="1">The sequence shown here is derived from an EMBL/GenBank/DDBJ whole genome shotgun (WGS) entry which is preliminary data.</text>
</comment>
<dbReference type="EMBL" id="LKEB01000002">
    <property type="protein sequence ID" value="ROW17850.1"/>
    <property type="molecule type" value="Genomic_DNA"/>
</dbReference>
<organism evidence="1 2">
    <name type="scientific">Cytospora leucostoma</name>
    <dbReference type="NCBI Taxonomy" id="1230097"/>
    <lineage>
        <taxon>Eukaryota</taxon>
        <taxon>Fungi</taxon>
        <taxon>Dikarya</taxon>
        <taxon>Ascomycota</taxon>
        <taxon>Pezizomycotina</taxon>
        <taxon>Sordariomycetes</taxon>
        <taxon>Sordariomycetidae</taxon>
        <taxon>Diaporthales</taxon>
        <taxon>Cytosporaceae</taxon>
        <taxon>Cytospora</taxon>
    </lineage>
</organism>
<dbReference type="AlphaFoldDB" id="A0A423XMT9"/>
<dbReference type="Proteomes" id="UP000285146">
    <property type="component" value="Unassembled WGS sequence"/>
</dbReference>
<sequence length="59" mass="6228">MEGLGKAAAQVDILLAMTMEGDGEVMEADGEVAEIVVVEETVEEEAETAAVEVASRLYQ</sequence>
<keyword evidence="2" id="KW-1185">Reference proteome</keyword>
<gene>
    <name evidence="1" type="ORF">VPNG_00800</name>
</gene>
<dbReference type="InParanoid" id="A0A423XMT9"/>
<proteinExistence type="predicted"/>
<protein>
    <submittedName>
        <fullName evidence="1">Uncharacterized protein</fullName>
    </submittedName>
</protein>
<name>A0A423XMT9_9PEZI</name>
<accession>A0A423XMT9</accession>
<reference evidence="1 2" key="1">
    <citation type="submission" date="2015-09" db="EMBL/GenBank/DDBJ databases">
        <title>Host preference determinants of Valsa canker pathogens revealed by comparative genomics.</title>
        <authorList>
            <person name="Yin Z."/>
            <person name="Huang L."/>
        </authorList>
    </citation>
    <scope>NUCLEOTIDE SEQUENCE [LARGE SCALE GENOMIC DNA]</scope>
    <source>
        <strain evidence="1 2">SXYLt</strain>
    </source>
</reference>
<evidence type="ECO:0000313" key="2">
    <source>
        <dbReference type="Proteomes" id="UP000285146"/>
    </source>
</evidence>
<evidence type="ECO:0000313" key="1">
    <source>
        <dbReference type="EMBL" id="ROW17850.1"/>
    </source>
</evidence>